<accession>A0ABU2S1I1</accession>
<dbReference type="RefSeq" id="WP_311617252.1">
    <property type="nucleotide sequence ID" value="NZ_JAVREV010000004.1"/>
</dbReference>
<keyword evidence="3" id="KW-1185">Reference proteome</keyword>
<proteinExistence type="predicted"/>
<evidence type="ECO:0000313" key="2">
    <source>
        <dbReference type="EMBL" id="MDT0442858.1"/>
    </source>
</evidence>
<reference evidence="3" key="1">
    <citation type="submission" date="2023-07" db="EMBL/GenBank/DDBJ databases">
        <title>30 novel species of actinomycetes from the DSMZ collection.</title>
        <authorList>
            <person name="Nouioui I."/>
        </authorList>
    </citation>
    <scope>NUCLEOTIDE SEQUENCE [LARGE SCALE GENOMIC DNA]</scope>
    <source>
        <strain evidence="3">DSM 41886</strain>
    </source>
</reference>
<gene>
    <name evidence="2" type="ORF">RM779_09655</name>
</gene>
<comment type="caution">
    <text evidence="2">The sequence shown here is derived from an EMBL/GenBank/DDBJ whole genome shotgun (WGS) entry which is preliminary data.</text>
</comment>
<dbReference type="Proteomes" id="UP001183615">
    <property type="component" value="Unassembled WGS sequence"/>
</dbReference>
<evidence type="ECO:0000313" key="3">
    <source>
        <dbReference type="Proteomes" id="UP001183615"/>
    </source>
</evidence>
<dbReference type="InterPro" id="IPR053206">
    <property type="entry name" value="Dimeric_xanthone_biosynth"/>
</dbReference>
<dbReference type="PANTHER" id="PTHR38048:SF2">
    <property type="entry name" value="HEMERYTHRIN-LIKE DOMAIN-CONTAINING PROTEIN"/>
    <property type="match status" value="1"/>
</dbReference>
<dbReference type="Pfam" id="PF01814">
    <property type="entry name" value="Hemerythrin"/>
    <property type="match status" value="1"/>
</dbReference>
<dbReference type="EMBL" id="JAVREV010000004">
    <property type="protein sequence ID" value="MDT0442858.1"/>
    <property type="molecule type" value="Genomic_DNA"/>
</dbReference>
<evidence type="ECO:0000259" key="1">
    <source>
        <dbReference type="Pfam" id="PF01814"/>
    </source>
</evidence>
<dbReference type="PANTHER" id="PTHR38048">
    <property type="entry name" value="EXPRESSED PROTEIN"/>
    <property type="match status" value="1"/>
</dbReference>
<organism evidence="2 3">
    <name type="scientific">Streptomyces johnsoniae</name>
    <dbReference type="NCBI Taxonomy" id="3075532"/>
    <lineage>
        <taxon>Bacteria</taxon>
        <taxon>Bacillati</taxon>
        <taxon>Actinomycetota</taxon>
        <taxon>Actinomycetes</taxon>
        <taxon>Kitasatosporales</taxon>
        <taxon>Streptomycetaceae</taxon>
        <taxon>Streptomyces</taxon>
    </lineage>
</organism>
<dbReference type="InterPro" id="IPR012312">
    <property type="entry name" value="Hemerythrin-like"/>
</dbReference>
<dbReference type="Gene3D" id="1.20.120.520">
    <property type="entry name" value="nmb1532 protein domain like"/>
    <property type="match status" value="1"/>
</dbReference>
<sequence length="172" mass="18960">MSAPAGPDDRLIAFGRELSAIHRWLRADLRRLRRDTEAHLDGRTTRRPRELAAHCLSFCAALTAHHEGEDRGAFPELAATFPELRPVIAKLVEDHQMVSEIQGNLERLLGGISERPDEAEARRVLGELDGLSSLLDSHFAFEERRIAAALDRLSPAAGTVEELLGIRVGDTG</sequence>
<protein>
    <submittedName>
        <fullName evidence="2">Hemerythrin domain-containing protein</fullName>
    </submittedName>
</protein>
<feature type="domain" description="Hemerythrin-like" evidence="1">
    <location>
        <begin position="18"/>
        <end position="149"/>
    </location>
</feature>
<name>A0ABU2S1I1_9ACTN</name>